<dbReference type="AlphaFoldDB" id="A0A9E7KPY3"/>
<dbReference type="GO" id="GO:0004869">
    <property type="term" value="F:cysteine-type endopeptidase inhibitor activity"/>
    <property type="evidence" value="ECO:0007669"/>
    <property type="project" value="UniProtKB-KW"/>
</dbReference>
<evidence type="ECO:0000256" key="4">
    <source>
        <dbReference type="SAM" id="SignalP"/>
    </source>
</evidence>
<dbReference type="SUPFAM" id="SSF54403">
    <property type="entry name" value="Cystatin/monellin"/>
    <property type="match status" value="2"/>
</dbReference>
<proteinExistence type="inferred from homology"/>
<dbReference type="Pfam" id="PF16845">
    <property type="entry name" value="SQAPI"/>
    <property type="match status" value="1"/>
</dbReference>
<evidence type="ECO:0000313" key="7">
    <source>
        <dbReference type="Proteomes" id="UP001055439"/>
    </source>
</evidence>
<dbReference type="EMBL" id="CP097510">
    <property type="protein sequence ID" value="URE23584.1"/>
    <property type="molecule type" value="Genomic_DNA"/>
</dbReference>
<feature type="domain" description="Cystatin" evidence="5">
    <location>
        <begin position="108"/>
        <end position="214"/>
    </location>
</feature>
<dbReference type="Proteomes" id="UP001055439">
    <property type="component" value="Chromosome 8"/>
</dbReference>
<keyword evidence="2" id="KW-0646">Protease inhibitor</keyword>
<accession>A0A9E7KPY3</accession>
<dbReference type="CDD" id="cd00042">
    <property type="entry name" value="CY"/>
    <property type="match status" value="1"/>
</dbReference>
<feature type="chain" id="PRO_5038825889" evidence="4">
    <location>
        <begin position="23"/>
        <end position="232"/>
    </location>
</feature>
<evidence type="ECO:0000256" key="3">
    <source>
        <dbReference type="ARBA" id="ARBA00022704"/>
    </source>
</evidence>
<keyword evidence="3" id="KW-0789">Thiol protease inhibitor</keyword>
<evidence type="ECO:0000256" key="1">
    <source>
        <dbReference type="ARBA" id="ARBA00007233"/>
    </source>
</evidence>
<evidence type="ECO:0000256" key="2">
    <source>
        <dbReference type="ARBA" id="ARBA00022690"/>
    </source>
</evidence>
<gene>
    <name evidence="6" type="ORF">MUK42_14771</name>
</gene>
<reference evidence="6" key="1">
    <citation type="submission" date="2022-05" db="EMBL/GenBank/DDBJ databases">
        <title>The Musa troglodytarum L. genome provides insights into the mechanism of non-climacteric behaviour and enrichment of carotenoids.</title>
        <authorList>
            <person name="Wang J."/>
        </authorList>
    </citation>
    <scope>NUCLEOTIDE SEQUENCE</scope>
    <source>
        <tissue evidence="6">Leaf</tissue>
    </source>
</reference>
<organism evidence="6 7">
    <name type="scientific">Musa troglodytarum</name>
    <name type="common">fe'i banana</name>
    <dbReference type="NCBI Taxonomy" id="320322"/>
    <lineage>
        <taxon>Eukaryota</taxon>
        <taxon>Viridiplantae</taxon>
        <taxon>Streptophyta</taxon>
        <taxon>Embryophyta</taxon>
        <taxon>Tracheophyta</taxon>
        <taxon>Spermatophyta</taxon>
        <taxon>Magnoliopsida</taxon>
        <taxon>Liliopsida</taxon>
        <taxon>Zingiberales</taxon>
        <taxon>Musaceae</taxon>
        <taxon>Musa</taxon>
    </lineage>
</organism>
<feature type="signal peptide" evidence="4">
    <location>
        <begin position="1"/>
        <end position="22"/>
    </location>
</feature>
<evidence type="ECO:0000313" key="6">
    <source>
        <dbReference type="EMBL" id="URE23584.1"/>
    </source>
</evidence>
<name>A0A9E7KPY3_9LILI</name>
<keyword evidence="7" id="KW-1185">Reference proteome</keyword>
<protein>
    <submittedName>
        <fullName evidence="6">Phloem filament protein PP1</fullName>
    </submittedName>
</protein>
<dbReference type="PANTHER" id="PTHR47364">
    <property type="entry name" value="CYSTEINE PROTEINASE INHIBITOR 5"/>
    <property type="match status" value="1"/>
</dbReference>
<dbReference type="Gene3D" id="3.10.450.10">
    <property type="match status" value="2"/>
</dbReference>
<comment type="similarity">
    <text evidence="1">Belongs to the cystatin family. Phytocystatin subfamily.</text>
</comment>
<dbReference type="InterPro" id="IPR000010">
    <property type="entry name" value="Cystatin_dom"/>
</dbReference>
<sequence length="232" mass="25203">MNRLLAMLLLLLVSSTVSTSHAQSPGGWHPIPDLSDPHVREITVFTVSKSTRVLSSLGAGRSVAGGERMNYDLTLLVKDGLSTAKCVAVVYESLKGEKVLKSFVLIQENVGGWTPVDVDNPHVHDIAVFAVSEHNKEAKEHLTLVNVVKAQSQVVAGVNYKLLLVAKNEKGASGGYEAVVVEAHLGPRRDPIHDIVVFPISEHNQETNEHLTWDKVVKGETSWCPGSNTSCW</sequence>
<dbReference type="SMART" id="SM00043">
    <property type="entry name" value="CY"/>
    <property type="match status" value="1"/>
</dbReference>
<dbReference type="PANTHER" id="PTHR47364:SF2">
    <property type="entry name" value="CYSTEINE PROTEINASE INHIBITOR 5"/>
    <property type="match status" value="1"/>
</dbReference>
<keyword evidence="4" id="KW-0732">Signal</keyword>
<dbReference type="OrthoDB" id="2016588at2759"/>
<dbReference type="InterPro" id="IPR046350">
    <property type="entry name" value="Cystatin_sf"/>
</dbReference>
<evidence type="ECO:0000259" key="5">
    <source>
        <dbReference type="SMART" id="SM00043"/>
    </source>
</evidence>